<feature type="compositionally biased region" description="Basic and acidic residues" evidence="1">
    <location>
        <begin position="301"/>
        <end position="319"/>
    </location>
</feature>
<gene>
    <name evidence="2" type="primary">ORF47355</name>
</gene>
<dbReference type="EMBL" id="HACG01016284">
    <property type="protein sequence ID" value="CEK63149.1"/>
    <property type="molecule type" value="Transcribed_RNA"/>
</dbReference>
<proteinExistence type="predicted"/>
<reference evidence="2" key="1">
    <citation type="submission" date="2014-12" db="EMBL/GenBank/DDBJ databases">
        <title>Insight into the proteome of Arion vulgaris.</title>
        <authorList>
            <person name="Aradska J."/>
            <person name="Bulat T."/>
            <person name="Smidak R."/>
            <person name="Sarate P."/>
            <person name="Gangsoo J."/>
            <person name="Sialana F."/>
            <person name="Bilban M."/>
            <person name="Lubec G."/>
        </authorList>
    </citation>
    <scope>NUCLEOTIDE SEQUENCE</scope>
    <source>
        <tissue evidence="2">Skin</tissue>
    </source>
</reference>
<protein>
    <submittedName>
        <fullName evidence="2">Uncharacterized protein</fullName>
    </submittedName>
</protein>
<sequence length="354" mass="36552">DRNLPNRLPNVDASSVKKELAETTVMSHLGSVKTSRNIFNNSSKPSSQRDSTFTTTSAVPVTTERLTSAVPVTTERIKQFPSSTPTVSVSSSSSMKKASNTGQDPVGSSSSTADIKSGAVTSGISHTRSGSVKTPSAKLTEVKSTLYTRSGSIKDVSSKITTTESGPPSEPPAVSNKAETVSASKPDIPATSSAQLSSSPPTSALHASMTVAAQLNASLPSQTSSAAPALIETAAPVEKASSIGKVTSNERAAADAKKPTSSARVPAWRTSIPSKEVKIEIIENSPSSAPPASSSQTNSEILRKGLDKGKPFDAAKKTEGPSSVGAVLEAEKATRRSSKVLDMVKNFQNLQAPS</sequence>
<feature type="compositionally biased region" description="Polar residues" evidence="1">
    <location>
        <begin position="34"/>
        <end position="50"/>
    </location>
</feature>
<accession>A0A0B6Z3F3</accession>
<organism evidence="2">
    <name type="scientific">Arion vulgaris</name>
    <dbReference type="NCBI Taxonomy" id="1028688"/>
    <lineage>
        <taxon>Eukaryota</taxon>
        <taxon>Metazoa</taxon>
        <taxon>Spiralia</taxon>
        <taxon>Lophotrochozoa</taxon>
        <taxon>Mollusca</taxon>
        <taxon>Gastropoda</taxon>
        <taxon>Heterobranchia</taxon>
        <taxon>Euthyneura</taxon>
        <taxon>Panpulmonata</taxon>
        <taxon>Eupulmonata</taxon>
        <taxon>Stylommatophora</taxon>
        <taxon>Helicina</taxon>
        <taxon>Arionoidea</taxon>
        <taxon>Arionidae</taxon>
        <taxon>Arion</taxon>
    </lineage>
</organism>
<feature type="region of interest" description="Disordered" evidence="1">
    <location>
        <begin position="157"/>
        <end position="205"/>
    </location>
</feature>
<feature type="compositionally biased region" description="Low complexity" evidence="1">
    <location>
        <begin position="189"/>
        <end position="205"/>
    </location>
</feature>
<evidence type="ECO:0000313" key="2">
    <source>
        <dbReference type="EMBL" id="CEK63149.1"/>
    </source>
</evidence>
<feature type="region of interest" description="Disordered" evidence="1">
    <location>
        <begin position="283"/>
        <end position="330"/>
    </location>
</feature>
<evidence type="ECO:0000256" key="1">
    <source>
        <dbReference type="SAM" id="MobiDB-lite"/>
    </source>
</evidence>
<name>A0A0B6Z3F3_9EUPU</name>
<feature type="compositionally biased region" description="Low complexity" evidence="1">
    <location>
        <begin position="285"/>
        <end position="295"/>
    </location>
</feature>
<feature type="compositionally biased region" description="Polar residues" evidence="1">
    <location>
        <begin position="95"/>
        <end position="134"/>
    </location>
</feature>
<feature type="region of interest" description="Disordered" evidence="1">
    <location>
        <begin position="77"/>
        <end position="136"/>
    </location>
</feature>
<feature type="region of interest" description="Disordered" evidence="1">
    <location>
        <begin position="34"/>
        <end position="58"/>
    </location>
</feature>
<feature type="compositionally biased region" description="Low complexity" evidence="1">
    <location>
        <begin position="81"/>
        <end position="94"/>
    </location>
</feature>
<feature type="region of interest" description="Disordered" evidence="1">
    <location>
        <begin position="235"/>
        <end position="269"/>
    </location>
</feature>
<dbReference type="AlphaFoldDB" id="A0A0B6Z3F3"/>
<feature type="non-terminal residue" evidence="2">
    <location>
        <position position="1"/>
    </location>
</feature>